<dbReference type="InterPro" id="IPR053238">
    <property type="entry name" value="RING-H2_zinc_finger"/>
</dbReference>
<dbReference type="EMBL" id="CM035414">
    <property type="protein sequence ID" value="KAH7429129.1"/>
    <property type="molecule type" value="Genomic_DNA"/>
</dbReference>
<dbReference type="Proteomes" id="UP000825935">
    <property type="component" value="Chromosome 9"/>
</dbReference>
<keyword evidence="8 14" id="KW-0863">Zinc-finger</keyword>
<dbReference type="GO" id="GO:0008270">
    <property type="term" value="F:zinc ion binding"/>
    <property type="evidence" value="ECO:0007669"/>
    <property type="project" value="UniProtKB-KW"/>
</dbReference>
<comment type="pathway">
    <text evidence="3">Protein modification; protein ubiquitination.</text>
</comment>
<dbReference type="OrthoDB" id="8062037at2759"/>
<dbReference type="AlphaFoldDB" id="A0A8T2U9C8"/>
<protein>
    <recommendedName>
        <fullName evidence="4">RING-type E3 ubiquitin transferase</fullName>
        <ecNumber evidence="4">2.3.2.27</ecNumber>
    </recommendedName>
</protein>
<dbReference type="PANTHER" id="PTHR14155">
    <property type="entry name" value="RING FINGER DOMAIN-CONTAINING"/>
    <property type="match status" value="1"/>
</dbReference>
<accession>A0A8T2U9C8</accession>
<reference evidence="18" key="1">
    <citation type="submission" date="2021-08" db="EMBL/GenBank/DDBJ databases">
        <title>WGS assembly of Ceratopteris richardii.</title>
        <authorList>
            <person name="Marchant D.B."/>
            <person name="Chen G."/>
            <person name="Jenkins J."/>
            <person name="Shu S."/>
            <person name="Leebens-Mack J."/>
            <person name="Grimwood J."/>
            <person name="Schmutz J."/>
            <person name="Soltis P."/>
            <person name="Soltis D."/>
            <person name="Chen Z.-H."/>
        </authorList>
    </citation>
    <scope>NUCLEOTIDE SEQUENCE</scope>
    <source>
        <strain evidence="18">Whitten #5841</strain>
        <tissue evidence="18">Leaf</tissue>
    </source>
</reference>
<dbReference type="FunFam" id="3.30.40.10:FF:000187">
    <property type="entry name" value="E3 ubiquitin-protein ligase ATL6"/>
    <property type="match status" value="1"/>
</dbReference>
<keyword evidence="12 16" id="KW-0472">Membrane</keyword>
<keyword evidence="6 16" id="KW-0812">Transmembrane</keyword>
<evidence type="ECO:0000256" key="2">
    <source>
        <dbReference type="ARBA" id="ARBA00004167"/>
    </source>
</evidence>
<keyword evidence="7" id="KW-0479">Metal-binding</keyword>
<evidence type="ECO:0000256" key="5">
    <source>
        <dbReference type="ARBA" id="ARBA00022679"/>
    </source>
</evidence>
<keyword evidence="5" id="KW-0808">Transferase</keyword>
<feature type="compositionally biased region" description="Low complexity" evidence="15">
    <location>
        <begin position="235"/>
        <end position="247"/>
    </location>
</feature>
<comment type="catalytic activity">
    <reaction evidence="1">
        <text>S-ubiquitinyl-[E2 ubiquitin-conjugating enzyme]-L-cysteine + [acceptor protein]-L-lysine = [E2 ubiquitin-conjugating enzyme]-L-cysteine + N(6)-ubiquitinyl-[acceptor protein]-L-lysine.</text>
        <dbReference type="EC" id="2.3.2.27"/>
    </reaction>
</comment>
<dbReference type="EC" id="2.3.2.27" evidence="4"/>
<evidence type="ECO:0000256" key="4">
    <source>
        <dbReference type="ARBA" id="ARBA00012483"/>
    </source>
</evidence>
<evidence type="ECO:0000313" key="18">
    <source>
        <dbReference type="EMBL" id="KAH7429129.1"/>
    </source>
</evidence>
<comment type="similarity">
    <text evidence="13">Belongs to the RING-type zinc finger family. ATL subfamily.</text>
</comment>
<dbReference type="GO" id="GO:0061630">
    <property type="term" value="F:ubiquitin protein ligase activity"/>
    <property type="evidence" value="ECO:0007669"/>
    <property type="project" value="UniProtKB-EC"/>
</dbReference>
<name>A0A8T2U9C8_CERRI</name>
<dbReference type="EMBL" id="CM035414">
    <property type="protein sequence ID" value="KAH7429127.1"/>
    <property type="molecule type" value="Genomic_DNA"/>
</dbReference>
<organism evidence="18 19">
    <name type="scientific">Ceratopteris richardii</name>
    <name type="common">Triangle waterfern</name>
    <dbReference type="NCBI Taxonomy" id="49495"/>
    <lineage>
        <taxon>Eukaryota</taxon>
        <taxon>Viridiplantae</taxon>
        <taxon>Streptophyta</taxon>
        <taxon>Embryophyta</taxon>
        <taxon>Tracheophyta</taxon>
        <taxon>Polypodiopsida</taxon>
        <taxon>Polypodiidae</taxon>
        <taxon>Polypodiales</taxon>
        <taxon>Pteridineae</taxon>
        <taxon>Pteridaceae</taxon>
        <taxon>Parkerioideae</taxon>
        <taxon>Ceratopteris</taxon>
    </lineage>
</organism>
<dbReference type="PANTHER" id="PTHR14155:SF263">
    <property type="entry name" value="E3 UBIQUITIN-PROTEIN LIGASE ATL6"/>
    <property type="match status" value="1"/>
</dbReference>
<evidence type="ECO:0000256" key="15">
    <source>
        <dbReference type="SAM" id="MobiDB-lite"/>
    </source>
</evidence>
<evidence type="ECO:0000256" key="13">
    <source>
        <dbReference type="ARBA" id="ARBA00024209"/>
    </source>
</evidence>
<gene>
    <name evidence="18" type="ORF">KP509_09G032300</name>
</gene>
<keyword evidence="10" id="KW-0862">Zinc</keyword>
<keyword evidence="19" id="KW-1185">Reference proteome</keyword>
<dbReference type="InterPro" id="IPR001841">
    <property type="entry name" value="Znf_RING"/>
</dbReference>
<dbReference type="EMBL" id="CM035414">
    <property type="protein sequence ID" value="KAH7429128.1"/>
    <property type="molecule type" value="Genomic_DNA"/>
</dbReference>
<dbReference type="SMART" id="SM00184">
    <property type="entry name" value="RING"/>
    <property type="match status" value="1"/>
</dbReference>
<evidence type="ECO:0000256" key="6">
    <source>
        <dbReference type="ARBA" id="ARBA00022692"/>
    </source>
</evidence>
<feature type="domain" description="RING-type" evidence="17">
    <location>
        <begin position="141"/>
        <end position="183"/>
    </location>
</feature>
<evidence type="ECO:0000256" key="1">
    <source>
        <dbReference type="ARBA" id="ARBA00000900"/>
    </source>
</evidence>
<comment type="subcellular location">
    <subcellularLocation>
        <location evidence="2">Membrane</location>
        <topology evidence="2">Single-pass membrane protein</topology>
    </subcellularLocation>
</comment>
<keyword evidence="9" id="KW-0833">Ubl conjugation pathway</keyword>
<evidence type="ECO:0000256" key="11">
    <source>
        <dbReference type="ARBA" id="ARBA00022989"/>
    </source>
</evidence>
<evidence type="ECO:0000256" key="3">
    <source>
        <dbReference type="ARBA" id="ARBA00004906"/>
    </source>
</evidence>
<dbReference type="GO" id="GO:0016020">
    <property type="term" value="C:membrane"/>
    <property type="evidence" value="ECO:0007669"/>
    <property type="project" value="UniProtKB-SubCell"/>
</dbReference>
<feature type="region of interest" description="Disordered" evidence="15">
    <location>
        <begin position="200"/>
        <end position="266"/>
    </location>
</feature>
<evidence type="ECO:0000256" key="16">
    <source>
        <dbReference type="SAM" id="Phobius"/>
    </source>
</evidence>
<dbReference type="PROSITE" id="PS50089">
    <property type="entry name" value="ZF_RING_2"/>
    <property type="match status" value="1"/>
</dbReference>
<evidence type="ECO:0000313" key="19">
    <source>
        <dbReference type="Proteomes" id="UP000825935"/>
    </source>
</evidence>
<keyword evidence="11 16" id="KW-1133">Transmembrane helix</keyword>
<dbReference type="Pfam" id="PF13639">
    <property type="entry name" value="zf-RING_2"/>
    <property type="match status" value="1"/>
</dbReference>
<evidence type="ECO:0000256" key="10">
    <source>
        <dbReference type="ARBA" id="ARBA00022833"/>
    </source>
</evidence>
<evidence type="ECO:0000256" key="12">
    <source>
        <dbReference type="ARBA" id="ARBA00023136"/>
    </source>
</evidence>
<feature type="compositionally biased region" description="Low complexity" evidence="15">
    <location>
        <begin position="200"/>
        <end position="212"/>
    </location>
</feature>
<evidence type="ECO:0000256" key="9">
    <source>
        <dbReference type="ARBA" id="ARBA00022786"/>
    </source>
</evidence>
<dbReference type="SUPFAM" id="SSF57850">
    <property type="entry name" value="RING/U-box"/>
    <property type="match status" value="1"/>
</dbReference>
<feature type="transmembrane region" description="Helical" evidence="16">
    <location>
        <begin position="62"/>
        <end position="82"/>
    </location>
</feature>
<sequence length="397" mass="42213">MSMQIHARRLLQDGTFALPPAPSLGLLHAIDQKAVSANSSTPTTPVVNGPFGVSPQFSPTMVIILVILLCAFLFMGFFAIYVRRCSNEDEFFEQNNANGGLPDGHDDGARLQGSQGVDPLLVESFPMVSFAVAKKKGCYECVVCLGDFEQGEELKQLPKCKHVFHPACIGSWLESHTTCPLCRRSLVGGDKWSVSWRWGGSSRGRSFSGRNSEGAGSLSRRDGDQALLQRGGSTGSSHTGAAYGSGSMRPSPLIPSPSTPELALSPLPREPWAIHDTTFQSEIVPVAQESIPEDSATGVVETRTTESQRARWRMGRSNSTGHSLRRAAKAKAATAALASVGCMSLGQLSMCRSRSVREVEGEAVPATSVRRTLFGFGGGMADAAAERTPPSTSAAAV</sequence>
<dbReference type="CDD" id="cd16461">
    <property type="entry name" value="RING-H2_EL5-like"/>
    <property type="match status" value="1"/>
</dbReference>
<evidence type="ECO:0000256" key="8">
    <source>
        <dbReference type="ARBA" id="ARBA00022771"/>
    </source>
</evidence>
<evidence type="ECO:0000259" key="17">
    <source>
        <dbReference type="PROSITE" id="PS50089"/>
    </source>
</evidence>
<evidence type="ECO:0000256" key="7">
    <source>
        <dbReference type="ARBA" id="ARBA00022723"/>
    </source>
</evidence>
<comment type="caution">
    <text evidence="18">The sequence shown here is derived from an EMBL/GenBank/DDBJ whole genome shotgun (WGS) entry which is preliminary data.</text>
</comment>
<dbReference type="InterPro" id="IPR013083">
    <property type="entry name" value="Znf_RING/FYVE/PHD"/>
</dbReference>
<proteinExistence type="inferred from homology"/>
<evidence type="ECO:0000256" key="14">
    <source>
        <dbReference type="PROSITE-ProRule" id="PRU00175"/>
    </source>
</evidence>
<dbReference type="Gene3D" id="3.30.40.10">
    <property type="entry name" value="Zinc/RING finger domain, C3HC4 (zinc finger)"/>
    <property type="match status" value="1"/>
</dbReference>